<dbReference type="EMBL" id="CP046173">
    <property type="protein sequence ID" value="QIS23782.1"/>
    <property type="molecule type" value="Genomic_DNA"/>
</dbReference>
<organism evidence="1 2">
    <name type="scientific">Nocardia terpenica</name>
    <dbReference type="NCBI Taxonomy" id="455432"/>
    <lineage>
        <taxon>Bacteria</taxon>
        <taxon>Bacillati</taxon>
        <taxon>Actinomycetota</taxon>
        <taxon>Actinomycetes</taxon>
        <taxon>Mycobacteriales</taxon>
        <taxon>Nocardiaceae</taxon>
        <taxon>Nocardia</taxon>
    </lineage>
</organism>
<sequence>MEKRARLYIFDGGVFEMAAYEDDSDDDGGTHVWLELYDRGGDRRQADAEGF</sequence>
<proteinExistence type="predicted"/>
<dbReference type="RefSeq" id="WP_167491094.1">
    <property type="nucleotide sequence ID" value="NZ_CP046173.1"/>
</dbReference>
<evidence type="ECO:0000313" key="2">
    <source>
        <dbReference type="Proteomes" id="UP000500953"/>
    </source>
</evidence>
<protein>
    <submittedName>
        <fullName evidence="1">Uncharacterized protein</fullName>
    </submittedName>
</protein>
<gene>
    <name evidence="1" type="ORF">F6W96_41350</name>
</gene>
<dbReference type="AlphaFoldDB" id="A0A6G9ZE41"/>
<name>A0A6G9ZE41_9NOCA</name>
<dbReference type="Proteomes" id="UP000500953">
    <property type="component" value="Chromosome"/>
</dbReference>
<reference evidence="1 2" key="1">
    <citation type="journal article" date="2019" name="ACS Chem. Biol.">
        <title>Identification and Mobilization of a Cryptic Antibiotic Biosynthesis Gene Locus from a Human-Pathogenic Nocardia Isolate.</title>
        <authorList>
            <person name="Herisse M."/>
            <person name="Ishida K."/>
            <person name="Porter J.L."/>
            <person name="Howden B."/>
            <person name="Hertweck C."/>
            <person name="Stinear T.P."/>
            <person name="Pidot S.J."/>
        </authorList>
    </citation>
    <scope>NUCLEOTIDE SEQUENCE [LARGE SCALE GENOMIC DNA]</scope>
    <source>
        <strain evidence="1 2">AUSMDU00012715</strain>
    </source>
</reference>
<accession>A0A6G9ZE41</accession>
<evidence type="ECO:0000313" key="1">
    <source>
        <dbReference type="EMBL" id="QIS23782.1"/>
    </source>
</evidence>